<proteinExistence type="predicted"/>
<gene>
    <name evidence="2" type="ORF">GP473_02495</name>
</gene>
<evidence type="ECO:0000259" key="1">
    <source>
        <dbReference type="Pfam" id="PF26572"/>
    </source>
</evidence>
<evidence type="ECO:0000313" key="2">
    <source>
        <dbReference type="EMBL" id="QNH95694.1"/>
    </source>
</evidence>
<reference evidence="2 3" key="1">
    <citation type="submission" date="2019-12" db="EMBL/GenBank/DDBJ databases">
        <title>Corynebacterium sp. nov., isolated from feces of the Anser Albifrons in China.</title>
        <authorList>
            <person name="Liu Q."/>
        </authorList>
    </citation>
    <scope>NUCLEOTIDE SEQUENCE [LARGE SCALE GENOMIC DNA]</scope>
    <source>
        <strain evidence="2 3">23H37-10</strain>
    </source>
</reference>
<dbReference type="RefSeq" id="WP_185769250.1">
    <property type="nucleotide sequence ID" value="NZ_CP046883.1"/>
</dbReference>
<protein>
    <recommendedName>
        <fullName evidence="1">DUF8185 domain-containing protein</fullName>
    </recommendedName>
</protein>
<keyword evidence="3" id="KW-1185">Reference proteome</keyword>
<organism evidence="2 3">
    <name type="scientific">Corynebacterium anserum</name>
    <dbReference type="NCBI Taxonomy" id="2684406"/>
    <lineage>
        <taxon>Bacteria</taxon>
        <taxon>Bacillati</taxon>
        <taxon>Actinomycetota</taxon>
        <taxon>Actinomycetes</taxon>
        <taxon>Mycobacteriales</taxon>
        <taxon>Corynebacteriaceae</taxon>
        <taxon>Corynebacterium</taxon>
    </lineage>
</organism>
<name>A0A7G7YMH4_9CORY</name>
<dbReference type="EMBL" id="CP046883">
    <property type="protein sequence ID" value="QNH95694.1"/>
    <property type="molecule type" value="Genomic_DNA"/>
</dbReference>
<feature type="domain" description="DUF8185" evidence="1">
    <location>
        <begin position="123"/>
        <end position="233"/>
    </location>
</feature>
<dbReference type="AlphaFoldDB" id="A0A7G7YMH4"/>
<evidence type="ECO:0000313" key="3">
    <source>
        <dbReference type="Proteomes" id="UP000515275"/>
    </source>
</evidence>
<accession>A0A7G7YMH4</accession>
<dbReference type="InterPro" id="IPR058498">
    <property type="entry name" value="DUF8185"/>
</dbReference>
<dbReference type="Pfam" id="PF26572">
    <property type="entry name" value="DUF8185"/>
    <property type="match status" value="1"/>
</dbReference>
<dbReference type="Proteomes" id="UP000515275">
    <property type="component" value="Chromosome"/>
</dbReference>
<sequence>MNARLSFSVLSDSGSVRRSVSAMRRASSVLDRVLKMDAGAMVRVRSAGKGVSDLFISTPLGCIIAQRVPGTPVTDSEDGGDAGAEGIVVLADNLPRLFHQYEPEDGCLDLGPMINVMWTGALPPSHGYVFIDTVPGEKLRDVYRKMARENREAGAPGGIARSLLEQEILVVKTEDGAKSASITGRTIAAMGGAGIIAKPGNQEMADFDYARVSISASWIRIDALFGTVFFPRPGGLARVPQPT</sequence>
<dbReference type="KEGG" id="cans:GP473_02495"/>